<reference evidence="1" key="1">
    <citation type="submission" date="2019-04" db="EMBL/GenBank/DDBJ databases">
        <title>Evolution of Biomass-Degrading Anaerobic Consortia Revealed by Metagenomics.</title>
        <authorList>
            <person name="Peng X."/>
        </authorList>
    </citation>
    <scope>NUCLEOTIDE SEQUENCE</scope>
    <source>
        <strain evidence="1">SIG12</strain>
    </source>
</reference>
<dbReference type="AlphaFoldDB" id="A0A8T3VDQ0"/>
<proteinExistence type="predicted"/>
<dbReference type="RefSeq" id="WP_303736201.1">
    <property type="nucleotide sequence ID" value="NZ_SUTE01000015.1"/>
</dbReference>
<protein>
    <recommendedName>
        <fullName evidence="3">Double zinc ribbon</fullName>
    </recommendedName>
</protein>
<gene>
    <name evidence="1" type="ORF">E7Z73_02250</name>
</gene>
<comment type="caution">
    <text evidence="1">The sequence shown here is derived from an EMBL/GenBank/DDBJ whole genome shotgun (WGS) entry which is preliminary data.</text>
</comment>
<evidence type="ECO:0000313" key="2">
    <source>
        <dbReference type="Proteomes" id="UP000762703"/>
    </source>
</evidence>
<evidence type="ECO:0008006" key="3">
    <source>
        <dbReference type="Google" id="ProtNLM"/>
    </source>
</evidence>
<sequence>MKGKRCPFCDKLNKIDHRFCVYCGRELPVEEINSTIPESQKNPESEEFIDCPKCNTRNLSGSVECSECGYLFDEDIKSTFHTSKKREYKRCPRCGSILHFYTDTCSICGFELISIDFDSPDEFFDNPLYHEYGKNRGFFKGINASHDYDDFLLNLKNYCDENGIDMGFSKRGMLQCPECQHLFSFISPYFIKNHKCPHCSHKFDFASDKNRYCPNCEEAVAEGQNICKCGYELDFISVEKSYCLNCGRPLSDGEVKCECGYELADIRCPKCSGINHQTNNCCTSCGNHLQSSDVQFRDNAPKGCVYQDKKLVLDFDFLKSEVSKNPYEEKGKVYTKTLQSEYSRHERIIDEISARWWITSPFNCKSCKGKIAPFDGACLKCNITHYTSSFEKRIMELKTSRNSYIKTQKSIDELSGLKWSYKLSESDFNDYLNSLAPAIGESQLIYRQRLFNEFWENSAILYLIKIIWGIYFKELCMGCLTELNDNQKVCPSCGRERFFSPLSVILNGESLESDRIPHQHDEFKSGVWAACKKNGGDLSYFYDGVVGCPNCSNYFHYMTHEFIDTRRCPHCGMHFDFAAHIYEDEWDVDGITYDEWMDMYGYRH</sequence>
<name>A0A8T3VDQ0_9EURY</name>
<organism evidence="1 2">
    <name type="scientific">Methanobrevibacter millerae</name>
    <dbReference type="NCBI Taxonomy" id="230361"/>
    <lineage>
        <taxon>Archaea</taxon>
        <taxon>Methanobacteriati</taxon>
        <taxon>Methanobacteriota</taxon>
        <taxon>Methanomada group</taxon>
        <taxon>Methanobacteria</taxon>
        <taxon>Methanobacteriales</taxon>
        <taxon>Methanobacteriaceae</taxon>
        <taxon>Methanobrevibacter</taxon>
    </lineage>
</organism>
<dbReference type="Proteomes" id="UP000762703">
    <property type="component" value="Unassembled WGS sequence"/>
</dbReference>
<dbReference type="EMBL" id="SUTE01000015">
    <property type="protein sequence ID" value="MBE6504555.1"/>
    <property type="molecule type" value="Genomic_DNA"/>
</dbReference>
<evidence type="ECO:0000313" key="1">
    <source>
        <dbReference type="EMBL" id="MBE6504555.1"/>
    </source>
</evidence>
<accession>A0A8T3VDQ0</accession>